<dbReference type="GO" id="GO:0006631">
    <property type="term" value="P:fatty acid metabolic process"/>
    <property type="evidence" value="ECO:0007669"/>
    <property type="project" value="TreeGrafter"/>
</dbReference>
<dbReference type="PANTHER" id="PTHR43201:SF5">
    <property type="entry name" value="MEDIUM-CHAIN ACYL-COA LIGASE ACSF2, MITOCHONDRIAL"/>
    <property type="match status" value="1"/>
</dbReference>
<evidence type="ECO:0000256" key="2">
    <source>
        <dbReference type="ARBA" id="ARBA00022598"/>
    </source>
</evidence>
<dbReference type="SUPFAM" id="SSF56801">
    <property type="entry name" value="Acetyl-CoA synthetase-like"/>
    <property type="match status" value="1"/>
</dbReference>
<gene>
    <name evidence="5" type="ORF">JF887_01435</name>
</gene>
<keyword evidence="2" id="KW-0436">Ligase</keyword>
<evidence type="ECO:0000313" key="6">
    <source>
        <dbReference type="Proteomes" id="UP000614410"/>
    </source>
</evidence>
<dbReference type="CDD" id="cd04433">
    <property type="entry name" value="AFD_class_I"/>
    <property type="match status" value="1"/>
</dbReference>
<name>A0A934KLG5_9BACT</name>
<dbReference type="InterPro" id="IPR042099">
    <property type="entry name" value="ANL_N_sf"/>
</dbReference>
<feature type="domain" description="AMP-dependent synthetase/ligase" evidence="4">
    <location>
        <begin position="13"/>
        <end position="224"/>
    </location>
</feature>
<comment type="similarity">
    <text evidence="1">Belongs to the ATP-dependent AMP-binding enzyme family.</text>
</comment>
<comment type="caution">
    <text evidence="5">The sequence shown here is derived from an EMBL/GenBank/DDBJ whole genome shotgun (WGS) entry which is preliminary data.</text>
</comment>
<accession>A0A934KLG5</accession>
<dbReference type="GO" id="GO:0031956">
    <property type="term" value="F:medium-chain fatty acid-CoA ligase activity"/>
    <property type="evidence" value="ECO:0007669"/>
    <property type="project" value="TreeGrafter"/>
</dbReference>
<sequence>MTRAARTSEPPPSERTGRITTLTSGTTGAHRGASRGQPRTADPVVAVLSRIPLRAGGTTLIASPIFHSWGLAHLGLGAILSSTLVLQRWFDAEAALAAIERHRVSALAGVPVMLRQILELPPATLARYDTSSLEVVAVSGSALSGELATELVVAFGDILFNLYGSAEVAWATIATPEDLRAAPGTAGRPPFGTTVRLLDEAGQDVAAGSTGRIFVANEMLFEGYTGGGGKDVVEGMMATGDLGQVDAEGRLFVDILPRNPTGKVVKGQLEVAAASKPRSRTRAVRSR</sequence>
<reference evidence="5 6" key="1">
    <citation type="submission" date="2020-10" db="EMBL/GenBank/DDBJ databases">
        <title>Ca. Dormibacterota MAGs.</title>
        <authorList>
            <person name="Montgomery K."/>
        </authorList>
    </citation>
    <scope>NUCLEOTIDE SEQUENCE [LARGE SCALE GENOMIC DNA]</scope>
    <source>
        <strain evidence="5">Mitchell_Peninsula_5</strain>
    </source>
</reference>
<dbReference type="Pfam" id="PF00501">
    <property type="entry name" value="AMP-binding"/>
    <property type="match status" value="1"/>
</dbReference>
<organism evidence="5 6">
    <name type="scientific">Candidatus Amunia macphersoniae</name>
    <dbReference type="NCBI Taxonomy" id="3127014"/>
    <lineage>
        <taxon>Bacteria</taxon>
        <taxon>Bacillati</taxon>
        <taxon>Candidatus Dormiibacterota</taxon>
        <taxon>Candidatus Dormibacteria</taxon>
        <taxon>Candidatus Aeolococcales</taxon>
        <taxon>Candidatus Aeolococcaceae</taxon>
        <taxon>Candidatus Amunia</taxon>
    </lineage>
</organism>
<dbReference type="InterPro" id="IPR000873">
    <property type="entry name" value="AMP-dep_synth/lig_dom"/>
</dbReference>
<evidence type="ECO:0000259" key="4">
    <source>
        <dbReference type="Pfam" id="PF00501"/>
    </source>
</evidence>
<dbReference type="Gene3D" id="3.40.50.12780">
    <property type="entry name" value="N-terminal domain of ligase-like"/>
    <property type="match status" value="1"/>
</dbReference>
<proteinExistence type="inferred from homology"/>
<dbReference type="PANTHER" id="PTHR43201">
    <property type="entry name" value="ACYL-COA SYNTHETASE"/>
    <property type="match status" value="1"/>
</dbReference>
<feature type="region of interest" description="Disordered" evidence="3">
    <location>
        <begin position="1"/>
        <end position="40"/>
    </location>
</feature>
<evidence type="ECO:0000256" key="3">
    <source>
        <dbReference type="SAM" id="MobiDB-lite"/>
    </source>
</evidence>
<protein>
    <submittedName>
        <fullName evidence="5">AMP-binding protein</fullName>
    </submittedName>
</protein>
<evidence type="ECO:0000313" key="5">
    <source>
        <dbReference type="EMBL" id="MBJ7608080.1"/>
    </source>
</evidence>
<dbReference type="EMBL" id="JAEKNN010000007">
    <property type="protein sequence ID" value="MBJ7608080.1"/>
    <property type="molecule type" value="Genomic_DNA"/>
</dbReference>
<feature type="compositionally biased region" description="Low complexity" evidence="3">
    <location>
        <begin position="18"/>
        <end position="28"/>
    </location>
</feature>
<dbReference type="AlphaFoldDB" id="A0A934KLG5"/>
<dbReference type="Proteomes" id="UP000614410">
    <property type="component" value="Unassembled WGS sequence"/>
</dbReference>
<evidence type="ECO:0000256" key="1">
    <source>
        <dbReference type="ARBA" id="ARBA00006432"/>
    </source>
</evidence>